<name>A0A2P1CKP9_9CAUD</name>
<dbReference type="Proteomes" id="UP000241629">
    <property type="component" value="Segment"/>
</dbReference>
<dbReference type="OrthoDB" id="6443at10239"/>
<keyword evidence="4" id="KW-1185">Reference proteome</keyword>
<reference evidence="3 4" key="1">
    <citation type="submission" date="2018-02" db="EMBL/GenBank/DDBJ databases">
        <title>Complete genome sequence of Pantoea phage vB_PagS_Vid5.</title>
        <authorList>
            <person name="Truncaite L."/>
            <person name="Simoliunas E."/>
            <person name="Meskys R."/>
        </authorList>
    </citation>
    <scope>NUCLEOTIDE SEQUENCE [LARGE SCALE GENOMIC DNA]</scope>
</reference>
<evidence type="ECO:0000259" key="2">
    <source>
        <dbReference type="Pfam" id="PF13264"/>
    </source>
</evidence>
<dbReference type="Pfam" id="PF13264">
    <property type="entry name" value="DUF4055"/>
    <property type="match status" value="1"/>
</dbReference>
<sequence>MTAVNQHPSYARWLDEWDKLDDCYDGETKVKSLGTKYLPATSGMYIDGMTPPEGLGWKQYDAYRLRAVFPDEFSEAMKNYLGLLHQKPPVITVPEGMKGMLSRATSQGENMEALLRRINEYQLLHGRLGVLLDFPVSADATALPYVAVYNAKSIPNWDDGEIDMGKASLNLVVLDESGPRRDGRFSWKQVEQYRVLVLGDLESNEAESDTMGRPGSPVYQFGVFASENFDDPNGYSTPTYRGIPANFIPFEFINTTDITSEPDTPPLLGLANTCLTIYRGEADYRQTLFLQGQETLVVKGGVTTEGEESVRRVGAGAVINVSDAGDAKYIGVSAKGLSEMRSALENDRKEATLKSGQMIGTAQSSQESGEAMKTRIAARTASLVRIAYTGAIGLESLLKKCAVWMGLNPDEVSVKPNLEFAKNVFSGQNLVQIMTGRNLGAPLSLESIHAWAVDQGFTTLTFEEEMKMYAENMKKWPVPGTQTADLNTAQQGALNNDAPPQQPQGSTQ</sequence>
<gene>
    <name evidence="3" type="ORF">Vid5_gp03</name>
</gene>
<evidence type="ECO:0000256" key="1">
    <source>
        <dbReference type="SAM" id="MobiDB-lite"/>
    </source>
</evidence>
<feature type="domain" description="DUF4055" evidence="2">
    <location>
        <begin position="266"/>
        <end position="405"/>
    </location>
</feature>
<accession>A0A2P1CKP9</accession>
<evidence type="ECO:0000313" key="3">
    <source>
        <dbReference type="EMBL" id="AVJ51758.1"/>
    </source>
</evidence>
<dbReference type="EMBL" id="MG948468">
    <property type="protein sequence ID" value="AVJ51758.1"/>
    <property type="molecule type" value="Genomic_DNA"/>
</dbReference>
<feature type="region of interest" description="Disordered" evidence="1">
    <location>
        <begin position="479"/>
        <end position="508"/>
    </location>
</feature>
<feature type="compositionally biased region" description="Polar residues" evidence="1">
    <location>
        <begin position="480"/>
        <end position="494"/>
    </location>
</feature>
<organism evidence="3 4">
    <name type="scientific">Pantoea phage vB_PagS_Vid5</name>
    <dbReference type="NCBI Taxonomy" id="2099652"/>
    <lineage>
        <taxon>Viruses</taxon>
        <taxon>Duplodnaviria</taxon>
        <taxon>Heunggongvirae</taxon>
        <taxon>Uroviricota</taxon>
        <taxon>Caudoviricetes</taxon>
        <taxon>Vidquintavirus</taxon>
        <taxon>Vidquintavirus Vid5</taxon>
    </lineage>
</organism>
<dbReference type="InterPro" id="IPR025129">
    <property type="entry name" value="DUF4055"/>
</dbReference>
<evidence type="ECO:0000313" key="4">
    <source>
        <dbReference type="Proteomes" id="UP000241629"/>
    </source>
</evidence>
<protein>
    <submittedName>
        <fullName evidence="3">Portal protein</fullName>
    </submittedName>
</protein>
<proteinExistence type="predicted"/>